<proteinExistence type="predicted"/>
<evidence type="ECO:0000313" key="2">
    <source>
        <dbReference type="EMBL" id="MED6130206.1"/>
    </source>
</evidence>
<gene>
    <name evidence="2" type="ORF">PIB30_115745</name>
</gene>
<organism evidence="2 3">
    <name type="scientific">Stylosanthes scabra</name>
    <dbReference type="NCBI Taxonomy" id="79078"/>
    <lineage>
        <taxon>Eukaryota</taxon>
        <taxon>Viridiplantae</taxon>
        <taxon>Streptophyta</taxon>
        <taxon>Embryophyta</taxon>
        <taxon>Tracheophyta</taxon>
        <taxon>Spermatophyta</taxon>
        <taxon>Magnoliopsida</taxon>
        <taxon>eudicotyledons</taxon>
        <taxon>Gunneridae</taxon>
        <taxon>Pentapetalae</taxon>
        <taxon>rosids</taxon>
        <taxon>fabids</taxon>
        <taxon>Fabales</taxon>
        <taxon>Fabaceae</taxon>
        <taxon>Papilionoideae</taxon>
        <taxon>50 kb inversion clade</taxon>
        <taxon>dalbergioids sensu lato</taxon>
        <taxon>Dalbergieae</taxon>
        <taxon>Pterocarpus clade</taxon>
        <taxon>Stylosanthes</taxon>
    </lineage>
</organism>
<feature type="non-terminal residue" evidence="2">
    <location>
        <position position="65"/>
    </location>
</feature>
<feature type="compositionally biased region" description="Basic residues" evidence="1">
    <location>
        <begin position="36"/>
        <end position="46"/>
    </location>
</feature>
<protein>
    <submittedName>
        <fullName evidence="2">Uncharacterized protein</fullName>
    </submittedName>
</protein>
<keyword evidence="3" id="KW-1185">Reference proteome</keyword>
<evidence type="ECO:0000256" key="1">
    <source>
        <dbReference type="SAM" id="MobiDB-lite"/>
    </source>
</evidence>
<evidence type="ECO:0000313" key="3">
    <source>
        <dbReference type="Proteomes" id="UP001341840"/>
    </source>
</evidence>
<feature type="region of interest" description="Disordered" evidence="1">
    <location>
        <begin position="21"/>
        <end position="47"/>
    </location>
</feature>
<dbReference type="Proteomes" id="UP001341840">
    <property type="component" value="Unassembled WGS sequence"/>
</dbReference>
<sequence>MDSIRTTYSHFIRPVNSEHYWTSTGAPKTLPPPIKRPAHRPAKKRRVDVVAERELHANKVRKTFE</sequence>
<reference evidence="2 3" key="1">
    <citation type="journal article" date="2023" name="Plants (Basel)">
        <title>Bridging the Gap: Combining Genomics and Transcriptomics Approaches to Understand Stylosanthes scabra, an Orphan Legume from the Brazilian Caatinga.</title>
        <authorList>
            <person name="Ferreira-Neto J.R.C."/>
            <person name="da Silva M.D."/>
            <person name="Binneck E."/>
            <person name="de Melo N.F."/>
            <person name="da Silva R.H."/>
            <person name="de Melo A.L.T.M."/>
            <person name="Pandolfi V."/>
            <person name="Bustamante F.O."/>
            <person name="Brasileiro-Vidal A.C."/>
            <person name="Benko-Iseppon A.M."/>
        </authorList>
    </citation>
    <scope>NUCLEOTIDE SEQUENCE [LARGE SCALE GENOMIC DNA]</scope>
    <source>
        <tissue evidence="2">Leaves</tissue>
    </source>
</reference>
<accession>A0ABU6S1E1</accession>
<comment type="caution">
    <text evidence="2">The sequence shown here is derived from an EMBL/GenBank/DDBJ whole genome shotgun (WGS) entry which is preliminary data.</text>
</comment>
<name>A0ABU6S1E1_9FABA</name>
<dbReference type="EMBL" id="JASCZI010043747">
    <property type="protein sequence ID" value="MED6130206.1"/>
    <property type="molecule type" value="Genomic_DNA"/>
</dbReference>